<keyword evidence="4" id="KW-1185">Reference proteome</keyword>
<dbReference type="InterPro" id="IPR006311">
    <property type="entry name" value="TAT_signal"/>
</dbReference>
<gene>
    <name evidence="3" type="ORF">MOX91_02150</name>
</gene>
<evidence type="ECO:0000313" key="4">
    <source>
        <dbReference type="Proteomes" id="UP001275932"/>
    </source>
</evidence>
<dbReference type="InterPro" id="IPR050463">
    <property type="entry name" value="Gfo/Idh/MocA_oxidrdct_glycsds"/>
</dbReference>
<dbReference type="InterPro" id="IPR043906">
    <property type="entry name" value="Gfo/Idh/MocA_OxRdtase_bact_C"/>
</dbReference>
<dbReference type="NCBIfam" id="TIGR01409">
    <property type="entry name" value="TAT_signal_seq"/>
    <property type="match status" value="1"/>
</dbReference>
<organism evidence="3 4">
    <name type="scientific">Intestinicryptomonas porci</name>
    <dbReference type="NCBI Taxonomy" id="2926320"/>
    <lineage>
        <taxon>Bacteria</taxon>
        <taxon>Pseudomonadati</taxon>
        <taxon>Verrucomicrobiota</taxon>
        <taxon>Opitutia</taxon>
        <taxon>Opitutales</taxon>
        <taxon>Intestinicryptomonaceae</taxon>
        <taxon>Intestinicryptomonas</taxon>
    </lineage>
</organism>
<dbReference type="PANTHER" id="PTHR43818:SF10">
    <property type="entry name" value="NADH-DEPENDENT DEHYDROGENASE-RELATED"/>
    <property type="match status" value="1"/>
</dbReference>
<accession>A0ABU4WHL7</accession>
<evidence type="ECO:0000259" key="2">
    <source>
        <dbReference type="Pfam" id="PF19051"/>
    </source>
</evidence>
<dbReference type="Pfam" id="PF19051">
    <property type="entry name" value="GFO_IDH_MocA_C2"/>
    <property type="match status" value="1"/>
</dbReference>
<dbReference type="InterPro" id="IPR019546">
    <property type="entry name" value="TAT_signal_bac_arc"/>
</dbReference>
<dbReference type="RefSeq" id="WP_370396434.1">
    <property type="nucleotide sequence ID" value="NZ_JALBUT010000002.1"/>
</dbReference>
<name>A0ABU4WHL7_9BACT</name>
<sequence length="461" mass="52086">MNIISRRNFLQATALTGAGLALGPSLFGKEEVVDKNWKSPHTNLVSPDKKVRLAVIGCGGQGGVDANIMAGGVQFAAFADVDYDRASAWFLREPNVPRYRDYRKMLEEQKDNIDAVLIATPDHTHFPAAVMAMNLGKHVYVEKPATHTIGEARYLKALAKKTGLVTQMGNHGHAYDGCRELKEWIESGVIGDVTEVHIWTNRPVWPQGLPNPDPEKKFEVPSTLDWNLWLGVSKYYNYNPDYVPFDWRGMWDWGTGAIGDMACHMFDPIFTAIDLRGDVKVSSESEGATEFSCPKWAKVKYEIGASKTRPKPVVFNWYEGQCRPHLKDLPDGLFKEEKDIPRTGMLYVGTKGAIIDTDDYGTRMRLLPAEKWEVFRKNRPPKKYARVPDRNARMEFIRACQGGPTPGSNFVEHSMDLTEWGLLGVLSLRLGNKTIDWDYKKGVCRGLPEANKFIHKEYRVF</sequence>
<dbReference type="Proteomes" id="UP001275932">
    <property type="component" value="Unassembled WGS sequence"/>
</dbReference>
<feature type="domain" description="Gfo/Idh/MocA-like oxidoreductase N-terminal" evidence="1">
    <location>
        <begin position="52"/>
        <end position="169"/>
    </location>
</feature>
<dbReference type="Gene3D" id="3.30.360.10">
    <property type="entry name" value="Dihydrodipicolinate Reductase, domain 2"/>
    <property type="match status" value="1"/>
</dbReference>
<evidence type="ECO:0000313" key="3">
    <source>
        <dbReference type="EMBL" id="MDX8414987.1"/>
    </source>
</evidence>
<protein>
    <submittedName>
        <fullName evidence="3">Gfo/Idh/MocA family oxidoreductase</fullName>
    </submittedName>
</protein>
<dbReference type="Gene3D" id="3.40.50.720">
    <property type="entry name" value="NAD(P)-binding Rossmann-like Domain"/>
    <property type="match status" value="1"/>
</dbReference>
<dbReference type="InterPro" id="IPR036291">
    <property type="entry name" value="NAD(P)-bd_dom_sf"/>
</dbReference>
<dbReference type="InterPro" id="IPR000683">
    <property type="entry name" value="Gfo/Idh/MocA-like_OxRdtase_N"/>
</dbReference>
<dbReference type="PROSITE" id="PS51318">
    <property type="entry name" value="TAT"/>
    <property type="match status" value="1"/>
</dbReference>
<reference evidence="3 4" key="1">
    <citation type="submission" date="2022-03" db="EMBL/GenBank/DDBJ databases">
        <title>Novel taxa within the pig intestine.</title>
        <authorList>
            <person name="Wylensek D."/>
            <person name="Bishof K."/>
            <person name="Afrizal A."/>
            <person name="Clavel T."/>
        </authorList>
    </citation>
    <scope>NUCLEOTIDE SEQUENCE [LARGE SCALE GENOMIC DNA]</scope>
    <source>
        <strain evidence="3 4">CLA-KB-P66</strain>
    </source>
</reference>
<comment type="caution">
    <text evidence="3">The sequence shown here is derived from an EMBL/GenBank/DDBJ whole genome shotgun (WGS) entry which is preliminary data.</text>
</comment>
<dbReference type="Pfam" id="PF01408">
    <property type="entry name" value="GFO_IDH_MocA"/>
    <property type="match status" value="1"/>
</dbReference>
<dbReference type="EMBL" id="JALBUT010000002">
    <property type="protein sequence ID" value="MDX8414987.1"/>
    <property type="molecule type" value="Genomic_DNA"/>
</dbReference>
<dbReference type="SUPFAM" id="SSF51735">
    <property type="entry name" value="NAD(P)-binding Rossmann-fold domains"/>
    <property type="match status" value="1"/>
</dbReference>
<proteinExistence type="predicted"/>
<feature type="domain" description="Gfo/Idh/MocA-like oxidoreductase bacterial type C-terminal" evidence="2">
    <location>
        <begin position="180"/>
        <end position="302"/>
    </location>
</feature>
<evidence type="ECO:0000259" key="1">
    <source>
        <dbReference type="Pfam" id="PF01408"/>
    </source>
</evidence>
<dbReference type="PANTHER" id="PTHR43818">
    <property type="entry name" value="BCDNA.GH03377"/>
    <property type="match status" value="1"/>
</dbReference>